<dbReference type="PRINTS" id="PR00364">
    <property type="entry name" value="DISEASERSIST"/>
</dbReference>
<organism evidence="8 9">
    <name type="scientific">Amycolatopsis balhimycina DSM 5908</name>
    <dbReference type="NCBI Taxonomy" id="1081091"/>
    <lineage>
        <taxon>Bacteria</taxon>
        <taxon>Bacillati</taxon>
        <taxon>Actinomycetota</taxon>
        <taxon>Actinomycetes</taxon>
        <taxon>Pseudonocardiales</taxon>
        <taxon>Pseudonocardiaceae</taxon>
        <taxon>Amycolatopsis</taxon>
    </lineage>
</organism>
<protein>
    <submittedName>
        <fullName evidence="8">AfsR family transcriptional regulator</fullName>
    </submittedName>
</protein>
<accession>A0A428X0C3</accession>
<dbReference type="Gene3D" id="1.25.40.10">
    <property type="entry name" value="Tetratricopeptide repeat domain"/>
    <property type="match status" value="1"/>
</dbReference>
<evidence type="ECO:0000259" key="7">
    <source>
        <dbReference type="PROSITE" id="PS51755"/>
    </source>
</evidence>
<dbReference type="InterPro" id="IPR051677">
    <property type="entry name" value="AfsR-DnrI-RedD_regulator"/>
</dbReference>
<dbReference type="SMART" id="SM01043">
    <property type="entry name" value="BTAD"/>
    <property type="match status" value="1"/>
</dbReference>
<feature type="compositionally biased region" description="Basic and acidic residues" evidence="6">
    <location>
        <begin position="681"/>
        <end position="692"/>
    </location>
</feature>
<sequence>MLIATLYGGFFVDSATEKPRKSRDRKTTSLVYHPLRGKLVTKCHRDRRRIVDELSTGLATVAAMKFGMLGPLEVWDGDERLHLGGPQQRALLAVLLVNANSVVSADRLIDHLWGERPPDSARRLLKGCIAGLRKALRVGRTDRLLTHPPGYLLEVLPGERDLDRFDELVETAGRLPDDPPVRAAALREALSCWRGPALDGLVPEACRAEAARLDERRLSVLEQRVDLDLRSGRYSELVAELQALVRQHPLRERLWAQLMLALHGANRQSDAVAVYRRIRRSLVEQLGVEPSATLRQAHRVVLAGTPEAAARTTRAGAPSVPAQLPAVAAGFTGRDTELAELTHLLTASRSAVPIVAVLGAPGVGKTALALRWAHAVRDRFPDGQLYVNLRGYDPGPPPAPAAALAGILAGLGVAVPDHTVDVDERAARFRTAVSGRRMLVVLDNAATVEQIRPLLPGTPSCAVVVTSRNTLPGLVALHGAHRLGLGPLPAEAAKTLLRILIGARADVEPEAAAALAEHCDRLPLALRVAAEYIAGRPADDLAVLAGELHDHRLEVLEAGGDPRAGVGAAFSWSARRLPPDASRVFRLAARFPVLDAETVAAVLGGGVCAARRVLELLATEHLVRPGADGRYVLSGLLRIYAASLDEPFRPAAHHPPTRLLQGEAPGADAGSPHPGSPYPRRNHDRDNRSIPA</sequence>
<dbReference type="InterPro" id="IPR003593">
    <property type="entry name" value="AAA+_ATPase"/>
</dbReference>
<dbReference type="GO" id="GO:0006355">
    <property type="term" value="P:regulation of DNA-templated transcription"/>
    <property type="evidence" value="ECO:0007669"/>
    <property type="project" value="InterPro"/>
</dbReference>
<dbReference type="InterPro" id="IPR005158">
    <property type="entry name" value="BTAD"/>
</dbReference>
<comment type="similarity">
    <text evidence="1">Belongs to the AfsR/DnrI/RedD regulatory family.</text>
</comment>
<dbReference type="InterPro" id="IPR027417">
    <property type="entry name" value="P-loop_NTPase"/>
</dbReference>
<dbReference type="Pfam" id="PF00486">
    <property type="entry name" value="Trans_reg_C"/>
    <property type="match status" value="1"/>
</dbReference>
<evidence type="ECO:0000256" key="3">
    <source>
        <dbReference type="ARBA" id="ARBA00023125"/>
    </source>
</evidence>
<dbReference type="InterPro" id="IPR011990">
    <property type="entry name" value="TPR-like_helical_dom_sf"/>
</dbReference>
<dbReference type="SUPFAM" id="SSF48452">
    <property type="entry name" value="TPR-like"/>
    <property type="match status" value="1"/>
</dbReference>
<dbReference type="SMART" id="SM00862">
    <property type="entry name" value="Trans_reg_C"/>
    <property type="match status" value="1"/>
</dbReference>
<feature type="region of interest" description="Disordered" evidence="6">
    <location>
        <begin position="651"/>
        <end position="692"/>
    </location>
</feature>
<dbReference type="PANTHER" id="PTHR35807">
    <property type="entry name" value="TRANSCRIPTIONAL REGULATOR REDD-RELATED"/>
    <property type="match status" value="1"/>
</dbReference>
<gene>
    <name evidence="8" type="ORF">DMA12_06460</name>
</gene>
<name>A0A428X0C3_AMYBA</name>
<dbReference type="GO" id="GO:0003677">
    <property type="term" value="F:DNA binding"/>
    <property type="evidence" value="ECO:0007669"/>
    <property type="project" value="UniProtKB-UniRule"/>
</dbReference>
<dbReference type="Pfam" id="PF13191">
    <property type="entry name" value="AAA_16"/>
    <property type="match status" value="1"/>
</dbReference>
<evidence type="ECO:0000313" key="9">
    <source>
        <dbReference type="Proteomes" id="UP000286716"/>
    </source>
</evidence>
<dbReference type="PROSITE" id="PS51755">
    <property type="entry name" value="OMPR_PHOB"/>
    <property type="match status" value="1"/>
</dbReference>
<keyword evidence="4" id="KW-0804">Transcription</keyword>
<feature type="domain" description="OmpR/PhoB-type" evidence="7">
    <location>
        <begin position="56"/>
        <end position="155"/>
    </location>
</feature>
<dbReference type="Proteomes" id="UP000286716">
    <property type="component" value="Unassembled WGS sequence"/>
</dbReference>
<evidence type="ECO:0000256" key="6">
    <source>
        <dbReference type="SAM" id="MobiDB-lite"/>
    </source>
</evidence>
<dbReference type="Gene3D" id="1.10.10.10">
    <property type="entry name" value="Winged helix-like DNA-binding domain superfamily/Winged helix DNA-binding domain"/>
    <property type="match status" value="1"/>
</dbReference>
<keyword evidence="3 5" id="KW-0238">DNA-binding</keyword>
<feature type="DNA-binding region" description="OmpR/PhoB-type" evidence="5">
    <location>
        <begin position="56"/>
        <end position="155"/>
    </location>
</feature>
<dbReference type="GO" id="GO:0000160">
    <property type="term" value="P:phosphorelay signal transduction system"/>
    <property type="evidence" value="ECO:0007669"/>
    <property type="project" value="InterPro"/>
</dbReference>
<keyword evidence="9" id="KW-1185">Reference proteome</keyword>
<evidence type="ECO:0000256" key="4">
    <source>
        <dbReference type="ARBA" id="ARBA00023163"/>
    </source>
</evidence>
<dbReference type="InterPro" id="IPR036388">
    <property type="entry name" value="WH-like_DNA-bd_sf"/>
</dbReference>
<dbReference type="Pfam" id="PF03704">
    <property type="entry name" value="BTAD"/>
    <property type="match status" value="1"/>
</dbReference>
<dbReference type="OrthoDB" id="4336084at2"/>
<comment type="caution">
    <text evidence="8">The sequence shown here is derived from an EMBL/GenBank/DDBJ whole genome shotgun (WGS) entry which is preliminary data.</text>
</comment>
<dbReference type="SUPFAM" id="SSF52540">
    <property type="entry name" value="P-loop containing nucleoside triphosphate hydrolases"/>
    <property type="match status" value="1"/>
</dbReference>
<evidence type="ECO:0000256" key="2">
    <source>
        <dbReference type="ARBA" id="ARBA00023015"/>
    </source>
</evidence>
<dbReference type="CDD" id="cd15831">
    <property type="entry name" value="BTAD"/>
    <property type="match status" value="1"/>
</dbReference>
<dbReference type="InterPro" id="IPR001867">
    <property type="entry name" value="OmpR/PhoB-type_DNA-bd"/>
</dbReference>
<evidence type="ECO:0000313" key="8">
    <source>
        <dbReference type="EMBL" id="RSM48756.1"/>
    </source>
</evidence>
<dbReference type="AlphaFoldDB" id="A0A428X0C3"/>
<evidence type="ECO:0000256" key="5">
    <source>
        <dbReference type="PROSITE-ProRule" id="PRU01091"/>
    </source>
</evidence>
<keyword evidence="2" id="KW-0805">Transcription regulation</keyword>
<dbReference type="InterPro" id="IPR041664">
    <property type="entry name" value="AAA_16"/>
</dbReference>
<dbReference type="InterPro" id="IPR016032">
    <property type="entry name" value="Sig_transdc_resp-reg_C-effctor"/>
</dbReference>
<dbReference type="Gene3D" id="3.40.50.300">
    <property type="entry name" value="P-loop containing nucleotide triphosphate hydrolases"/>
    <property type="match status" value="1"/>
</dbReference>
<proteinExistence type="inferred from homology"/>
<dbReference type="SUPFAM" id="SSF46894">
    <property type="entry name" value="C-terminal effector domain of the bipartite response regulators"/>
    <property type="match status" value="1"/>
</dbReference>
<evidence type="ECO:0000256" key="1">
    <source>
        <dbReference type="ARBA" id="ARBA00005820"/>
    </source>
</evidence>
<dbReference type="EMBL" id="QHHU01000006">
    <property type="protein sequence ID" value="RSM48756.1"/>
    <property type="molecule type" value="Genomic_DNA"/>
</dbReference>
<dbReference type="SMART" id="SM00382">
    <property type="entry name" value="AAA"/>
    <property type="match status" value="1"/>
</dbReference>
<dbReference type="PANTHER" id="PTHR35807:SF1">
    <property type="entry name" value="TRANSCRIPTIONAL REGULATOR REDD"/>
    <property type="match status" value="1"/>
</dbReference>
<reference evidence="8 9" key="1">
    <citation type="submission" date="2018-05" db="EMBL/GenBank/DDBJ databases">
        <title>Evolution of GPA BGCs.</title>
        <authorList>
            <person name="Waglechner N."/>
            <person name="Wright G.D."/>
        </authorList>
    </citation>
    <scope>NUCLEOTIDE SEQUENCE [LARGE SCALE GENOMIC DNA]</scope>
    <source>
        <strain evidence="8 9">DSM 5908</strain>
    </source>
</reference>